<evidence type="ECO:0000313" key="2">
    <source>
        <dbReference type="EMBL" id="PHT65704.1"/>
    </source>
</evidence>
<name>A0A2G2Y7J5_CAPAN</name>
<dbReference type="Proteomes" id="UP000222542">
    <property type="component" value="Unassembled WGS sequence"/>
</dbReference>
<dbReference type="PANTHER" id="PTHR14005">
    <property type="entry name" value="EUKARYOTIC TRANSLATION INITIATION FACTOR 3, THETA SUBUNIT"/>
    <property type="match status" value="1"/>
</dbReference>
<feature type="domain" description="PCI" evidence="1">
    <location>
        <begin position="26"/>
        <end position="114"/>
    </location>
</feature>
<dbReference type="Gramene" id="PHT65704">
    <property type="protein sequence ID" value="PHT65704"/>
    <property type="gene ID" value="T459_30129"/>
</dbReference>
<comment type="caution">
    <text evidence="2">The sequence shown here is derived from an EMBL/GenBank/DDBJ whole genome shotgun (WGS) entry which is preliminary data.</text>
</comment>
<sequence>MVISVISMLGGNLSLASSVPEVQLSHYIPTLEKLATLRLLQQVHLTIQISDLSKKILFFDFAVIEKISMNAIRHNFVAIKVNQIKGDVFFGTQSNEAEGSRDQLSLFAEFLSKLQQVMKILTDRF</sequence>
<dbReference type="SMART" id="SM00088">
    <property type="entry name" value="PINT"/>
    <property type="match status" value="1"/>
</dbReference>
<keyword evidence="3" id="KW-1185">Reference proteome</keyword>
<reference evidence="2 3" key="1">
    <citation type="journal article" date="2014" name="Nat. Genet.">
        <title>Genome sequence of the hot pepper provides insights into the evolution of pungency in Capsicum species.</title>
        <authorList>
            <person name="Kim S."/>
            <person name="Park M."/>
            <person name="Yeom S.I."/>
            <person name="Kim Y.M."/>
            <person name="Lee J.M."/>
            <person name="Lee H.A."/>
            <person name="Seo E."/>
            <person name="Choi J."/>
            <person name="Cheong K."/>
            <person name="Kim K.T."/>
            <person name="Jung K."/>
            <person name="Lee G.W."/>
            <person name="Oh S.K."/>
            <person name="Bae C."/>
            <person name="Kim S.B."/>
            <person name="Lee H.Y."/>
            <person name="Kim S.Y."/>
            <person name="Kim M.S."/>
            <person name="Kang B.C."/>
            <person name="Jo Y.D."/>
            <person name="Yang H.B."/>
            <person name="Jeong H.J."/>
            <person name="Kang W.H."/>
            <person name="Kwon J.K."/>
            <person name="Shin C."/>
            <person name="Lim J.Y."/>
            <person name="Park J.H."/>
            <person name="Huh J.H."/>
            <person name="Kim J.S."/>
            <person name="Kim B.D."/>
            <person name="Cohen O."/>
            <person name="Paran I."/>
            <person name="Suh M.C."/>
            <person name="Lee S.B."/>
            <person name="Kim Y.K."/>
            <person name="Shin Y."/>
            <person name="Noh S.J."/>
            <person name="Park J."/>
            <person name="Seo Y.S."/>
            <person name="Kwon S.Y."/>
            <person name="Kim H.A."/>
            <person name="Park J.M."/>
            <person name="Kim H.J."/>
            <person name="Choi S.B."/>
            <person name="Bosland P.W."/>
            <person name="Reeves G."/>
            <person name="Jo S.H."/>
            <person name="Lee B.W."/>
            <person name="Cho H.T."/>
            <person name="Choi H.S."/>
            <person name="Lee M.S."/>
            <person name="Yu Y."/>
            <person name="Do Choi Y."/>
            <person name="Park B.S."/>
            <person name="van Deynze A."/>
            <person name="Ashrafi H."/>
            <person name="Hill T."/>
            <person name="Kim W.T."/>
            <person name="Pai H.S."/>
            <person name="Ahn H.K."/>
            <person name="Yeam I."/>
            <person name="Giovannoni J.J."/>
            <person name="Rose J.K."/>
            <person name="Sorensen I."/>
            <person name="Lee S.J."/>
            <person name="Kim R.W."/>
            <person name="Choi I.Y."/>
            <person name="Choi B.S."/>
            <person name="Lim J.S."/>
            <person name="Lee Y.H."/>
            <person name="Choi D."/>
        </authorList>
    </citation>
    <scope>NUCLEOTIDE SEQUENCE [LARGE SCALE GENOMIC DNA]</scope>
    <source>
        <strain evidence="3">cv. CM334</strain>
    </source>
</reference>
<dbReference type="Gene3D" id="1.25.40.860">
    <property type="match status" value="1"/>
</dbReference>
<dbReference type="STRING" id="4072.A0A2G2Y7J5"/>
<organism evidence="2 3">
    <name type="scientific">Capsicum annuum</name>
    <name type="common">Capsicum pepper</name>
    <dbReference type="NCBI Taxonomy" id="4072"/>
    <lineage>
        <taxon>Eukaryota</taxon>
        <taxon>Viridiplantae</taxon>
        <taxon>Streptophyta</taxon>
        <taxon>Embryophyta</taxon>
        <taxon>Tracheophyta</taxon>
        <taxon>Spermatophyta</taxon>
        <taxon>Magnoliopsida</taxon>
        <taxon>eudicotyledons</taxon>
        <taxon>Gunneridae</taxon>
        <taxon>Pentapetalae</taxon>
        <taxon>asterids</taxon>
        <taxon>lamiids</taxon>
        <taxon>Solanales</taxon>
        <taxon>Solanaceae</taxon>
        <taxon>Solanoideae</taxon>
        <taxon>Capsiceae</taxon>
        <taxon>Capsicum</taxon>
    </lineage>
</organism>
<protein>
    <recommendedName>
        <fullName evidence="1">PCI domain-containing protein</fullName>
    </recommendedName>
</protein>
<gene>
    <name evidence="2" type="ORF">T459_30129</name>
</gene>
<dbReference type="EMBL" id="AYRZ02000012">
    <property type="protein sequence ID" value="PHT65704.1"/>
    <property type="molecule type" value="Genomic_DNA"/>
</dbReference>
<dbReference type="PANTHER" id="PTHR14005:SF0">
    <property type="entry name" value="EUKARYOTIC TRANSLATION INITIATION FACTOR 3 SUBUNIT A"/>
    <property type="match status" value="1"/>
</dbReference>
<dbReference type="GO" id="GO:0005852">
    <property type="term" value="C:eukaryotic translation initiation factor 3 complex"/>
    <property type="evidence" value="ECO:0007669"/>
    <property type="project" value="InterPro"/>
</dbReference>
<dbReference type="OMA" id="HYFEYKI"/>
<reference evidence="2 3" key="2">
    <citation type="journal article" date="2017" name="Genome Biol.">
        <title>New reference genome sequences of hot pepper reveal the massive evolution of plant disease-resistance genes by retroduplication.</title>
        <authorList>
            <person name="Kim S."/>
            <person name="Park J."/>
            <person name="Yeom S.I."/>
            <person name="Kim Y.M."/>
            <person name="Seo E."/>
            <person name="Kim K.T."/>
            <person name="Kim M.S."/>
            <person name="Lee J.M."/>
            <person name="Cheong K."/>
            <person name="Shin H.S."/>
            <person name="Kim S.B."/>
            <person name="Han K."/>
            <person name="Lee J."/>
            <person name="Park M."/>
            <person name="Lee H.A."/>
            <person name="Lee H.Y."/>
            <person name="Lee Y."/>
            <person name="Oh S."/>
            <person name="Lee J.H."/>
            <person name="Choi E."/>
            <person name="Choi E."/>
            <person name="Lee S.E."/>
            <person name="Jeon J."/>
            <person name="Kim H."/>
            <person name="Choi G."/>
            <person name="Song H."/>
            <person name="Lee J."/>
            <person name="Lee S.C."/>
            <person name="Kwon J.K."/>
            <person name="Lee H.Y."/>
            <person name="Koo N."/>
            <person name="Hong Y."/>
            <person name="Kim R.W."/>
            <person name="Kang W.H."/>
            <person name="Huh J.H."/>
            <person name="Kang B.C."/>
            <person name="Yang T.J."/>
            <person name="Lee Y.H."/>
            <person name="Bennetzen J.L."/>
            <person name="Choi D."/>
        </authorList>
    </citation>
    <scope>NUCLEOTIDE SEQUENCE [LARGE SCALE GENOMIC DNA]</scope>
    <source>
        <strain evidence="3">cv. CM334</strain>
    </source>
</reference>
<accession>A0A2G2Y7J5</accession>
<dbReference type="InterPro" id="IPR027512">
    <property type="entry name" value="EIF3A"/>
</dbReference>
<dbReference type="InterPro" id="IPR000717">
    <property type="entry name" value="PCI_dom"/>
</dbReference>
<evidence type="ECO:0000313" key="3">
    <source>
        <dbReference type="Proteomes" id="UP000222542"/>
    </source>
</evidence>
<evidence type="ECO:0000259" key="1">
    <source>
        <dbReference type="SMART" id="SM00088"/>
    </source>
</evidence>
<proteinExistence type="predicted"/>
<dbReference type="AlphaFoldDB" id="A0A2G2Y7J5"/>